<dbReference type="OrthoDB" id="8942084at2759"/>
<name>A0A556U6P0_BAGYA</name>
<comment type="caution">
    <text evidence="1">The sequence shown here is derived from an EMBL/GenBank/DDBJ whole genome shotgun (WGS) entry which is preliminary data.</text>
</comment>
<protein>
    <submittedName>
        <fullName evidence="1">Uncharacterized protein</fullName>
    </submittedName>
</protein>
<evidence type="ECO:0000313" key="2">
    <source>
        <dbReference type="Proteomes" id="UP000319801"/>
    </source>
</evidence>
<reference evidence="1 2" key="1">
    <citation type="journal article" date="2019" name="Genome Biol. Evol.">
        <title>Whole-Genome Sequencing of the Giant Devil Catfish, Bagarius yarrelli.</title>
        <authorList>
            <person name="Jiang W."/>
            <person name="Lv Y."/>
            <person name="Cheng L."/>
            <person name="Yang K."/>
            <person name="Chao B."/>
            <person name="Wang X."/>
            <person name="Li Y."/>
            <person name="Pan X."/>
            <person name="You X."/>
            <person name="Zhang Y."/>
            <person name="Yang J."/>
            <person name="Li J."/>
            <person name="Zhang X."/>
            <person name="Liu S."/>
            <person name="Sun C."/>
            <person name="Yang J."/>
            <person name="Shi Q."/>
        </authorList>
    </citation>
    <scope>NUCLEOTIDE SEQUENCE [LARGE SCALE GENOMIC DNA]</scope>
    <source>
        <strain evidence="1">JWS20170419001</strain>
        <tissue evidence="1">Muscle</tissue>
    </source>
</reference>
<dbReference type="EMBL" id="VCAZ01000055">
    <property type="protein sequence ID" value="TSN30210.1"/>
    <property type="molecule type" value="Genomic_DNA"/>
</dbReference>
<proteinExistence type="predicted"/>
<accession>A0A556U6P0</accession>
<keyword evidence="2" id="KW-1185">Reference proteome</keyword>
<dbReference type="AlphaFoldDB" id="A0A556U6P0"/>
<evidence type="ECO:0000313" key="1">
    <source>
        <dbReference type="EMBL" id="TSN30210.1"/>
    </source>
</evidence>
<dbReference type="Proteomes" id="UP000319801">
    <property type="component" value="Unassembled WGS sequence"/>
</dbReference>
<gene>
    <name evidence="1" type="ORF">Baya_9439</name>
</gene>
<sequence>MEFLKSLVPTVISGDSGGSVESGGLLPRDTGPRLLRVKRLSLLSMGPTIEEDPEGSVQANRLSRLIRHRAKGIEDLLPAVAFPL</sequence>
<organism evidence="1 2">
    <name type="scientific">Bagarius yarrelli</name>
    <name type="common">Goonch</name>
    <name type="synonym">Bagrus yarrelli</name>
    <dbReference type="NCBI Taxonomy" id="175774"/>
    <lineage>
        <taxon>Eukaryota</taxon>
        <taxon>Metazoa</taxon>
        <taxon>Chordata</taxon>
        <taxon>Craniata</taxon>
        <taxon>Vertebrata</taxon>
        <taxon>Euteleostomi</taxon>
        <taxon>Actinopterygii</taxon>
        <taxon>Neopterygii</taxon>
        <taxon>Teleostei</taxon>
        <taxon>Ostariophysi</taxon>
        <taxon>Siluriformes</taxon>
        <taxon>Sisoridae</taxon>
        <taxon>Sisorinae</taxon>
        <taxon>Bagarius</taxon>
    </lineage>
</organism>